<dbReference type="Proteomes" id="UP000186607">
    <property type="component" value="Unassembled WGS sequence"/>
</dbReference>
<dbReference type="SUPFAM" id="SSF55681">
    <property type="entry name" value="Class II aaRS and biotin synthetases"/>
    <property type="match status" value="1"/>
</dbReference>
<dbReference type="GO" id="GO:0004821">
    <property type="term" value="F:histidine-tRNA ligase activity"/>
    <property type="evidence" value="ECO:0007669"/>
    <property type="project" value="TreeGrafter"/>
</dbReference>
<protein>
    <recommendedName>
        <fullName evidence="5 8">ATP phosphoribosyltransferase regulatory subunit</fullName>
    </recommendedName>
</protein>
<name>A0A1U7P423_9DEIO</name>
<dbReference type="GO" id="GO:0016757">
    <property type="term" value="F:glycosyltransferase activity"/>
    <property type="evidence" value="ECO:0007669"/>
    <property type="project" value="UniProtKB-KW"/>
</dbReference>
<dbReference type="InterPro" id="IPR041715">
    <property type="entry name" value="HisRS-like_core"/>
</dbReference>
<comment type="caution">
    <text evidence="11">The sequence shown here is derived from an EMBL/GenBank/DDBJ whole genome shotgun (WGS) entry which is preliminary data.</text>
</comment>
<dbReference type="STRING" id="249408.BOO71_0001438"/>
<keyword evidence="8" id="KW-0028">Amino-acid biosynthesis</keyword>
<evidence type="ECO:0000313" key="12">
    <source>
        <dbReference type="Proteomes" id="UP000186607"/>
    </source>
</evidence>
<feature type="region of interest" description="Disordered" evidence="9">
    <location>
        <begin position="1"/>
        <end position="82"/>
    </location>
</feature>
<dbReference type="InterPro" id="IPR004516">
    <property type="entry name" value="HisRS/HisZ"/>
</dbReference>
<evidence type="ECO:0000259" key="10">
    <source>
        <dbReference type="Pfam" id="PF13393"/>
    </source>
</evidence>
<dbReference type="Gene3D" id="3.30.930.10">
    <property type="entry name" value="Bira Bifunctional Protein, Domain 2"/>
    <property type="match status" value="1"/>
</dbReference>
<evidence type="ECO:0000256" key="6">
    <source>
        <dbReference type="ARBA" id="ARBA00022490"/>
    </source>
</evidence>
<dbReference type="InterPro" id="IPR045864">
    <property type="entry name" value="aa-tRNA-synth_II/BPL/LPL"/>
</dbReference>
<feature type="domain" description="Class II Histidinyl-tRNA synthetase (HisRS)-like catalytic core" evidence="10">
    <location>
        <begin position="78"/>
        <end position="372"/>
    </location>
</feature>
<evidence type="ECO:0000256" key="4">
    <source>
        <dbReference type="ARBA" id="ARBA00011496"/>
    </source>
</evidence>
<gene>
    <name evidence="8" type="primary">hisZ</name>
    <name evidence="11" type="ORF">BOO71_0001438</name>
</gene>
<evidence type="ECO:0000256" key="3">
    <source>
        <dbReference type="ARBA" id="ARBA00005539"/>
    </source>
</evidence>
<comment type="similarity">
    <text evidence="3 8">Belongs to the class-II aminoacyl-tRNA synthetase family. HisZ subfamily.</text>
</comment>
<comment type="pathway">
    <text evidence="2 8">Amino-acid biosynthesis; L-histidine biosynthesis; L-histidine from 5-phospho-alpha-D-ribose 1-diphosphate: step 1/9.</text>
</comment>
<evidence type="ECO:0000256" key="1">
    <source>
        <dbReference type="ARBA" id="ARBA00004496"/>
    </source>
</evidence>
<keyword evidence="11" id="KW-0328">Glycosyltransferase</keyword>
<comment type="subunit">
    <text evidence="4 8">Heteromultimer composed of HisG and HisZ subunits.</text>
</comment>
<proteinExistence type="inferred from homology"/>
<comment type="function">
    <text evidence="7 8">Required for the first step of histidine biosynthesis. May allow the feedback regulation of ATP phosphoribosyltransferase activity by histidine.</text>
</comment>
<dbReference type="HAMAP" id="MF_00125">
    <property type="entry name" value="HisZ"/>
    <property type="match status" value="1"/>
</dbReference>
<evidence type="ECO:0000256" key="8">
    <source>
        <dbReference type="HAMAP-Rule" id="MF_00125"/>
    </source>
</evidence>
<keyword evidence="11" id="KW-0808">Transferase</keyword>
<dbReference type="PANTHER" id="PTHR43707">
    <property type="entry name" value="HISTIDYL-TRNA SYNTHETASE"/>
    <property type="match status" value="1"/>
</dbReference>
<dbReference type="GO" id="GO:0000105">
    <property type="term" value="P:L-histidine biosynthetic process"/>
    <property type="evidence" value="ECO:0007669"/>
    <property type="project" value="UniProtKB-UniRule"/>
</dbReference>
<keyword evidence="6 8" id="KW-0963">Cytoplasm</keyword>
<dbReference type="eggNOG" id="COG3705">
    <property type="taxonomic scope" value="Bacteria"/>
</dbReference>
<feature type="compositionally biased region" description="Pro residues" evidence="9">
    <location>
        <begin position="52"/>
        <end position="61"/>
    </location>
</feature>
<dbReference type="AlphaFoldDB" id="A0A1U7P423"/>
<reference evidence="11 12" key="1">
    <citation type="submission" date="2017-01" db="EMBL/GenBank/DDBJ databases">
        <title>Genome Analysis of Deinococcus marmoris KOPRI26562.</title>
        <authorList>
            <person name="Kim J.H."/>
            <person name="Oh H.-M."/>
        </authorList>
    </citation>
    <scope>NUCLEOTIDE SEQUENCE [LARGE SCALE GENOMIC DNA]</scope>
    <source>
        <strain evidence="11 12">KOPRI26562</strain>
    </source>
</reference>
<dbReference type="InterPro" id="IPR004517">
    <property type="entry name" value="HisZ"/>
</dbReference>
<evidence type="ECO:0000256" key="7">
    <source>
        <dbReference type="ARBA" id="ARBA00025246"/>
    </source>
</evidence>
<dbReference type="UniPathway" id="UPA00031">
    <property type="reaction ID" value="UER00006"/>
</dbReference>
<sequence>MGEAENALEMMQDWRTGRTAGAGETQSVPLEPGKWNPGKQPRHSPLSAHPSRPAPTMPPVSSPARLPSAPPSASIPEGTRDVLPPEWEQREALRVRLSGLFGSWGYRGVEVPALEYADARHPQDARAFKLIDSGGQVLALRSEFTTAIGRMVRSRFVAGPFPLRLHYSGRLWLRALTSELGRLREFGQTGVELIGIEGARADAELLHLAAAALKTVGVSAELEVGFPGFVDAVLEDAALHGPAREALHGAVDRKSGADIDLLSSQHGLSGEVTRTLHALTDLYGGPEVLDAASKMAQGTRARAAVAHLQEVSALYDGTLLYDLGASRRYDYYTGLTFRAYAAGLNQPVLGGGRYTLDGGLPGAGFAVGLERLLRAAAPQLPPQPEVVLALDAAGAEAARDAGLCAELAWTDDLDGLRRYSAERGIRRWARDSELFDAEVQS</sequence>
<evidence type="ECO:0000256" key="2">
    <source>
        <dbReference type="ARBA" id="ARBA00004667"/>
    </source>
</evidence>
<evidence type="ECO:0000256" key="9">
    <source>
        <dbReference type="SAM" id="MobiDB-lite"/>
    </source>
</evidence>
<evidence type="ECO:0000313" key="11">
    <source>
        <dbReference type="EMBL" id="OLV19914.1"/>
    </source>
</evidence>
<dbReference type="PANTHER" id="PTHR43707:SF1">
    <property type="entry name" value="HISTIDINE--TRNA LIGASE, MITOCHONDRIAL-RELATED"/>
    <property type="match status" value="1"/>
</dbReference>
<dbReference type="GO" id="GO:0005737">
    <property type="term" value="C:cytoplasm"/>
    <property type="evidence" value="ECO:0007669"/>
    <property type="project" value="UniProtKB-SubCell"/>
</dbReference>
<feature type="compositionally biased region" description="Low complexity" evidence="9">
    <location>
        <begin position="62"/>
        <end position="76"/>
    </location>
</feature>
<comment type="subcellular location">
    <subcellularLocation>
        <location evidence="1 8">Cytoplasm</location>
    </subcellularLocation>
</comment>
<dbReference type="GO" id="GO:0006427">
    <property type="term" value="P:histidyl-tRNA aminoacylation"/>
    <property type="evidence" value="ECO:0007669"/>
    <property type="project" value="TreeGrafter"/>
</dbReference>
<keyword evidence="8" id="KW-0368">Histidine biosynthesis</keyword>
<comment type="miscellaneous">
    <text evidence="8">This function is generally fulfilled by the C-terminal part of HisG, which is missing in some bacteria such as this one.</text>
</comment>
<dbReference type="EMBL" id="MSTI01000018">
    <property type="protein sequence ID" value="OLV19914.1"/>
    <property type="molecule type" value="Genomic_DNA"/>
</dbReference>
<evidence type="ECO:0000256" key="5">
    <source>
        <dbReference type="ARBA" id="ARBA00020397"/>
    </source>
</evidence>
<accession>A0A1U7P423</accession>
<dbReference type="Pfam" id="PF13393">
    <property type="entry name" value="tRNA-synt_His"/>
    <property type="match status" value="1"/>
</dbReference>
<keyword evidence="12" id="KW-1185">Reference proteome</keyword>
<organism evidence="11 12">
    <name type="scientific">Deinococcus marmoris</name>
    <dbReference type="NCBI Taxonomy" id="249408"/>
    <lineage>
        <taxon>Bacteria</taxon>
        <taxon>Thermotogati</taxon>
        <taxon>Deinococcota</taxon>
        <taxon>Deinococci</taxon>
        <taxon>Deinococcales</taxon>
        <taxon>Deinococcaceae</taxon>
        <taxon>Deinococcus</taxon>
    </lineage>
</organism>